<evidence type="ECO:0000313" key="2">
    <source>
        <dbReference type="Proteomes" id="UP001189624"/>
    </source>
</evidence>
<dbReference type="Proteomes" id="UP001189624">
    <property type="component" value="Chromosome 6"/>
</dbReference>
<keyword evidence="2" id="KW-1185">Reference proteome</keyword>
<reference evidence="1" key="1">
    <citation type="submission" date="2023-10" db="EMBL/GenBank/DDBJ databases">
        <authorList>
            <person name="Domelevo Entfellner J.-B."/>
        </authorList>
    </citation>
    <scope>NUCLEOTIDE SEQUENCE</scope>
</reference>
<evidence type="ECO:0000313" key="1">
    <source>
        <dbReference type="EMBL" id="CAJ1965588.1"/>
    </source>
</evidence>
<dbReference type="Gramene" id="rna-AYBTSS11_LOCUS20918">
    <property type="protein sequence ID" value="CAJ1965588.1"/>
    <property type="gene ID" value="gene-AYBTSS11_LOCUS20918"/>
</dbReference>
<gene>
    <name evidence="1" type="ORF">AYBTSS11_LOCUS20918</name>
</gene>
<dbReference type="EMBL" id="OY731403">
    <property type="protein sequence ID" value="CAJ1965588.1"/>
    <property type="molecule type" value="Genomic_DNA"/>
</dbReference>
<organism evidence="1 2">
    <name type="scientific">Sphenostylis stenocarpa</name>
    <dbReference type="NCBI Taxonomy" id="92480"/>
    <lineage>
        <taxon>Eukaryota</taxon>
        <taxon>Viridiplantae</taxon>
        <taxon>Streptophyta</taxon>
        <taxon>Embryophyta</taxon>
        <taxon>Tracheophyta</taxon>
        <taxon>Spermatophyta</taxon>
        <taxon>Magnoliopsida</taxon>
        <taxon>eudicotyledons</taxon>
        <taxon>Gunneridae</taxon>
        <taxon>Pentapetalae</taxon>
        <taxon>rosids</taxon>
        <taxon>fabids</taxon>
        <taxon>Fabales</taxon>
        <taxon>Fabaceae</taxon>
        <taxon>Papilionoideae</taxon>
        <taxon>50 kb inversion clade</taxon>
        <taxon>NPAAA clade</taxon>
        <taxon>indigoferoid/millettioid clade</taxon>
        <taxon>Phaseoleae</taxon>
        <taxon>Sphenostylis</taxon>
    </lineage>
</organism>
<feature type="non-terminal residue" evidence="1">
    <location>
        <position position="1"/>
    </location>
</feature>
<sequence>NQCLDVEPEFIGVKRCSFGLTKWTARRCFGQARVANSSKIMIEMSRNRIGWRWFVLIGAAEYDAELNHNAVLELQA</sequence>
<name>A0AA86T3V8_9FABA</name>
<dbReference type="AlphaFoldDB" id="A0AA86T3V8"/>
<feature type="non-terminal residue" evidence="1">
    <location>
        <position position="76"/>
    </location>
</feature>
<protein>
    <submittedName>
        <fullName evidence="1">Uncharacterized protein</fullName>
    </submittedName>
</protein>
<proteinExistence type="predicted"/>
<accession>A0AA86T3V8</accession>